<dbReference type="Gene3D" id="1.10.418.10">
    <property type="entry name" value="Calponin-like domain"/>
    <property type="match status" value="1"/>
</dbReference>
<keyword evidence="5 7" id="KW-0175">Coiled coil</keyword>
<protein>
    <submittedName>
        <fullName evidence="11">Protein Hook 3-like protein</fullName>
    </submittedName>
</protein>
<evidence type="ECO:0000256" key="3">
    <source>
        <dbReference type="ARBA" id="ARBA00022490"/>
    </source>
</evidence>
<comment type="subcellular location">
    <subcellularLocation>
        <location evidence="1">Cytoplasm</location>
        <location evidence="1">Cytoskeleton</location>
    </subcellularLocation>
</comment>
<evidence type="ECO:0000256" key="7">
    <source>
        <dbReference type="SAM" id="Coils"/>
    </source>
</evidence>
<gene>
    <name evidence="11" type="ORF">B4U79_02614</name>
</gene>
<feature type="coiled-coil region" evidence="7">
    <location>
        <begin position="409"/>
        <end position="514"/>
    </location>
</feature>
<dbReference type="InterPro" id="IPR043936">
    <property type="entry name" value="HOOK_N"/>
</dbReference>
<keyword evidence="4" id="KW-0493">Microtubule</keyword>
<dbReference type="PANTHER" id="PTHR18947">
    <property type="entry name" value="HOOK PROTEINS"/>
    <property type="match status" value="1"/>
</dbReference>
<feature type="domain" description="Hook C-terminal" evidence="9">
    <location>
        <begin position="138"/>
        <end position="648"/>
    </location>
</feature>
<dbReference type="GO" id="GO:0031122">
    <property type="term" value="P:cytoplasmic microtubule organization"/>
    <property type="evidence" value="ECO:0007669"/>
    <property type="project" value="InterPro"/>
</dbReference>
<reference evidence="11 12" key="1">
    <citation type="journal article" date="2018" name="Gigascience">
        <title>Genomes of trombidid mites reveal novel predicted allergens and laterally-transferred genes associated with secondary metabolism.</title>
        <authorList>
            <person name="Dong X."/>
            <person name="Chaisiri K."/>
            <person name="Xia D."/>
            <person name="Armstrong S.D."/>
            <person name="Fang Y."/>
            <person name="Donnelly M.J."/>
            <person name="Kadowaki T."/>
            <person name="McGarry J.W."/>
            <person name="Darby A.C."/>
            <person name="Makepeace B.L."/>
        </authorList>
    </citation>
    <scope>NUCLEOTIDE SEQUENCE [LARGE SCALE GENOMIC DNA]</scope>
    <source>
        <strain evidence="11">UoL-WK</strain>
    </source>
</reference>
<feature type="domain" description="HOOK N-terminal" evidence="10">
    <location>
        <begin position="16"/>
        <end position="86"/>
    </location>
</feature>
<evidence type="ECO:0000256" key="1">
    <source>
        <dbReference type="ARBA" id="ARBA00004245"/>
    </source>
</evidence>
<evidence type="ECO:0000259" key="10">
    <source>
        <dbReference type="Pfam" id="PF19047"/>
    </source>
</evidence>
<evidence type="ECO:0000256" key="2">
    <source>
        <dbReference type="ARBA" id="ARBA00006946"/>
    </source>
</evidence>
<dbReference type="PANTHER" id="PTHR18947:SF39">
    <property type="entry name" value="PROTEIN HOOK"/>
    <property type="match status" value="1"/>
</dbReference>
<dbReference type="GO" id="GO:0030705">
    <property type="term" value="P:cytoskeleton-dependent intracellular transport"/>
    <property type="evidence" value="ECO:0007669"/>
    <property type="project" value="InterPro"/>
</dbReference>
<keyword evidence="3" id="KW-0963">Cytoplasm</keyword>
<evidence type="ECO:0000256" key="6">
    <source>
        <dbReference type="ARBA" id="ARBA00023212"/>
    </source>
</evidence>
<dbReference type="EMBL" id="NCKU01001954">
    <property type="protein sequence ID" value="RWS10818.1"/>
    <property type="molecule type" value="Genomic_DNA"/>
</dbReference>
<organism evidence="11 12">
    <name type="scientific">Dinothrombium tinctorium</name>
    <dbReference type="NCBI Taxonomy" id="1965070"/>
    <lineage>
        <taxon>Eukaryota</taxon>
        <taxon>Metazoa</taxon>
        <taxon>Ecdysozoa</taxon>
        <taxon>Arthropoda</taxon>
        <taxon>Chelicerata</taxon>
        <taxon>Arachnida</taxon>
        <taxon>Acari</taxon>
        <taxon>Acariformes</taxon>
        <taxon>Trombidiformes</taxon>
        <taxon>Prostigmata</taxon>
        <taxon>Anystina</taxon>
        <taxon>Parasitengona</taxon>
        <taxon>Trombidioidea</taxon>
        <taxon>Trombidiidae</taxon>
        <taxon>Dinothrombium</taxon>
    </lineage>
</organism>
<evidence type="ECO:0000259" key="9">
    <source>
        <dbReference type="Pfam" id="PF05622"/>
    </source>
</evidence>
<feature type="coiled-coil region" evidence="7">
    <location>
        <begin position="567"/>
        <end position="601"/>
    </location>
</feature>
<dbReference type="GO" id="GO:0051959">
    <property type="term" value="F:dynein light intermediate chain binding"/>
    <property type="evidence" value="ECO:0007669"/>
    <property type="project" value="TreeGrafter"/>
</dbReference>
<dbReference type="GO" id="GO:0005813">
    <property type="term" value="C:centrosome"/>
    <property type="evidence" value="ECO:0007669"/>
    <property type="project" value="TreeGrafter"/>
</dbReference>
<feature type="region of interest" description="Disordered" evidence="8">
    <location>
        <begin position="616"/>
        <end position="641"/>
    </location>
</feature>
<name>A0A3S3S5V8_9ACAR</name>
<dbReference type="SUPFAM" id="SSF116907">
    <property type="entry name" value="Hook domain"/>
    <property type="match status" value="1"/>
</dbReference>
<dbReference type="AlphaFoldDB" id="A0A3S3S5V8"/>
<dbReference type="InterPro" id="IPR036872">
    <property type="entry name" value="CH_dom_sf"/>
</dbReference>
<feature type="compositionally biased region" description="Polar residues" evidence="8">
    <location>
        <begin position="624"/>
        <end position="641"/>
    </location>
</feature>
<sequence length="666" mass="77226">MEIKNQKRCQSRQLETPDVLSQPLSPMFALPDANLIGRDCNYSEIGRLLQLVLGCAVNCENKQEHIEVIMRLEEDVQHGVMQAIQELMMSGGREREGSISMTFPDSLNVEQPSVVKEQLRRVQDELMAANEAKELAIQKCFELEKALSILREEKESLASENDRLIQNLNENRRSGNRAIDDITDESLRDRHLSKLQARIDTLQEDLIKIETIKDEYRVKIELLEKELMETRLENEELQRKAKEARHLKDELDIHKHLSDKAEKYEQTIETYKKKLEEMADVKRQLKLLQEKNKEQLKSNLELEEEKKKSSNLKAQLDVYKKQLQDLQEQLVEHRHRADKIEFEFRRLEEKHDLLVQETERIKREKVQLKLELDETRKRPSSFTEDSMPAIATEMCLNNEIMPQDFKESYNRVQQENIILRNRLEEKQSEANLIEQLKMKINELEIENKLANKRADHLQIQLDNIHLPPSEEAHTNRVIELQDAIKQIETLTLQLKEAEEKIAHLEMDALKKNEEMSEMGAKYKKYVSKAKQAVKALEPISLQGSPGVSSVPFVSAPLGTSIDYSEDIEVLKSLLQEKDRIINELEEEAEKSRALMEMEERLITVAVHNLAGSLQRRSAGERISSRSASMSQTNSGSFLSRQRLATTRRFNTSAISQKMLGDGLRHS</sequence>
<keyword evidence="6" id="KW-0206">Cytoskeleton</keyword>
<dbReference type="Pfam" id="PF05622">
    <property type="entry name" value="HOOK"/>
    <property type="match status" value="1"/>
</dbReference>
<evidence type="ECO:0000256" key="8">
    <source>
        <dbReference type="SAM" id="MobiDB-lite"/>
    </source>
</evidence>
<dbReference type="STRING" id="1965070.A0A3S3S5V8"/>
<dbReference type="OrthoDB" id="49395at2759"/>
<evidence type="ECO:0000256" key="4">
    <source>
        <dbReference type="ARBA" id="ARBA00022701"/>
    </source>
</evidence>
<dbReference type="Pfam" id="PF19047">
    <property type="entry name" value="HOOK_N"/>
    <property type="match status" value="1"/>
</dbReference>
<dbReference type="GO" id="GO:0005737">
    <property type="term" value="C:cytoplasm"/>
    <property type="evidence" value="ECO:0007669"/>
    <property type="project" value="TreeGrafter"/>
</dbReference>
<feature type="coiled-coil region" evidence="7">
    <location>
        <begin position="119"/>
        <end position="378"/>
    </location>
</feature>
<proteinExistence type="inferred from homology"/>
<comment type="similarity">
    <text evidence="2">Belongs to the hook family.</text>
</comment>
<dbReference type="GO" id="GO:0005874">
    <property type="term" value="C:microtubule"/>
    <property type="evidence" value="ECO:0007669"/>
    <property type="project" value="UniProtKB-KW"/>
</dbReference>
<dbReference type="Proteomes" id="UP000285301">
    <property type="component" value="Unassembled WGS sequence"/>
</dbReference>
<evidence type="ECO:0000256" key="5">
    <source>
        <dbReference type="ARBA" id="ARBA00023054"/>
    </source>
</evidence>
<keyword evidence="12" id="KW-1185">Reference proteome</keyword>
<evidence type="ECO:0000313" key="11">
    <source>
        <dbReference type="EMBL" id="RWS10818.1"/>
    </source>
</evidence>
<dbReference type="InterPro" id="IPR008636">
    <property type="entry name" value="Hook_C"/>
</dbReference>
<evidence type="ECO:0000313" key="12">
    <source>
        <dbReference type="Proteomes" id="UP000285301"/>
    </source>
</evidence>
<accession>A0A3S3S5V8</accession>
<comment type="caution">
    <text evidence="11">The sequence shown here is derived from an EMBL/GenBank/DDBJ whole genome shotgun (WGS) entry which is preliminary data.</text>
</comment>
<dbReference type="GO" id="GO:0008017">
    <property type="term" value="F:microtubule binding"/>
    <property type="evidence" value="ECO:0007669"/>
    <property type="project" value="InterPro"/>
</dbReference>